<proteinExistence type="predicted"/>
<dbReference type="EMBL" id="BLXT01000588">
    <property type="protein sequence ID" value="GFN78400.1"/>
    <property type="molecule type" value="Genomic_DNA"/>
</dbReference>
<evidence type="ECO:0000256" key="1">
    <source>
        <dbReference type="SAM" id="Phobius"/>
    </source>
</evidence>
<evidence type="ECO:0000313" key="3">
    <source>
        <dbReference type="Proteomes" id="UP000735302"/>
    </source>
</evidence>
<keyword evidence="1" id="KW-1133">Transmembrane helix</keyword>
<accession>A0AAV3Y7K8</accession>
<protein>
    <submittedName>
        <fullName evidence="2">Uncharacterized protein</fullName>
    </submittedName>
</protein>
<feature type="transmembrane region" description="Helical" evidence="1">
    <location>
        <begin position="28"/>
        <end position="56"/>
    </location>
</feature>
<gene>
    <name evidence="2" type="ORF">PoB_000490600</name>
</gene>
<dbReference type="AlphaFoldDB" id="A0AAV3Y7K8"/>
<evidence type="ECO:0000313" key="2">
    <source>
        <dbReference type="EMBL" id="GFN78400.1"/>
    </source>
</evidence>
<reference evidence="2 3" key="1">
    <citation type="journal article" date="2021" name="Elife">
        <title>Chloroplast acquisition without the gene transfer in kleptoplastic sea slugs, Plakobranchus ocellatus.</title>
        <authorList>
            <person name="Maeda T."/>
            <person name="Takahashi S."/>
            <person name="Yoshida T."/>
            <person name="Shimamura S."/>
            <person name="Takaki Y."/>
            <person name="Nagai Y."/>
            <person name="Toyoda A."/>
            <person name="Suzuki Y."/>
            <person name="Arimoto A."/>
            <person name="Ishii H."/>
            <person name="Satoh N."/>
            <person name="Nishiyama T."/>
            <person name="Hasebe M."/>
            <person name="Maruyama T."/>
            <person name="Minagawa J."/>
            <person name="Obokata J."/>
            <person name="Shigenobu S."/>
        </authorList>
    </citation>
    <scope>NUCLEOTIDE SEQUENCE [LARGE SCALE GENOMIC DNA]</scope>
</reference>
<keyword evidence="3" id="KW-1185">Reference proteome</keyword>
<keyword evidence="1" id="KW-0812">Transmembrane</keyword>
<name>A0AAV3Y7K8_9GAST</name>
<organism evidence="2 3">
    <name type="scientific">Plakobranchus ocellatus</name>
    <dbReference type="NCBI Taxonomy" id="259542"/>
    <lineage>
        <taxon>Eukaryota</taxon>
        <taxon>Metazoa</taxon>
        <taxon>Spiralia</taxon>
        <taxon>Lophotrochozoa</taxon>
        <taxon>Mollusca</taxon>
        <taxon>Gastropoda</taxon>
        <taxon>Heterobranchia</taxon>
        <taxon>Euthyneura</taxon>
        <taxon>Panpulmonata</taxon>
        <taxon>Sacoglossa</taxon>
        <taxon>Placobranchoidea</taxon>
        <taxon>Plakobranchidae</taxon>
        <taxon>Plakobranchus</taxon>
    </lineage>
</organism>
<keyword evidence="1" id="KW-0472">Membrane</keyword>
<dbReference type="Proteomes" id="UP000735302">
    <property type="component" value="Unassembled WGS sequence"/>
</dbReference>
<sequence length="110" mass="12334">MSGMAYIIENGVDNTDLQKPVDNLIPPLVAFSFALTLVLHLLVGMITPIHVFVVIIDAEGFYNFTATIPYDLGGDLSSISDYNTVFIVFLSQKATRRWLLSESMYHFMDI</sequence>
<comment type="caution">
    <text evidence="2">The sequence shown here is derived from an EMBL/GenBank/DDBJ whole genome shotgun (WGS) entry which is preliminary data.</text>
</comment>